<comment type="caution">
    <text evidence="10">The sequence shown here is derived from an EMBL/GenBank/DDBJ whole genome shotgun (WGS) entry which is preliminary data.</text>
</comment>
<dbReference type="GO" id="GO:0046872">
    <property type="term" value="F:metal ion binding"/>
    <property type="evidence" value="ECO:0007669"/>
    <property type="project" value="UniProtKB-KW"/>
</dbReference>
<evidence type="ECO:0000256" key="8">
    <source>
        <dbReference type="ARBA" id="ARBA00022842"/>
    </source>
</evidence>
<keyword evidence="6 9" id="KW-0479">Metal-binding</keyword>
<dbReference type="PRINTS" id="PR00377">
    <property type="entry name" value="IMPHPHTASES"/>
</dbReference>
<dbReference type="GO" id="GO:0006020">
    <property type="term" value="P:inositol metabolic process"/>
    <property type="evidence" value="ECO:0007669"/>
    <property type="project" value="TreeGrafter"/>
</dbReference>
<keyword evidence="8 9" id="KW-0460">Magnesium</keyword>
<sequence>MASERFDFACALAEKAGELALEYFKRLDTLTISEKGHQDLVSEADRDVETLIRAELAKAFPDDGIVGEEHENVDGTTGYTWVIDPIDGTANFVAGIPQWCVILACTFADETIIGVIRDPIAGETFRAKRGAGAFVNNKPIRASSTDTLARGSVGIGFNGRSKATDAINAIGGLVSKGGVFFRNASGGLMLAYAASGRLIGYLESHMHAWDCLAGMLIMREAGGKVAEFDGHSVLAKGTRVIVGAPGVFSDLKDIAEASFAPQS</sequence>
<feature type="binding site" evidence="9">
    <location>
        <position position="84"/>
    </location>
    <ligand>
        <name>Mg(2+)</name>
        <dbReference type="ChEBI" id="CHEBI:18420"/>
        <label>1</label>
        <note>catalytic</note>
    </ligand>
</feature>
<dbReference type="Gene3D" id="3.30.540.10">
    <property type="entry name" value="Fructose-1,6-Bisphosphatase, subunit A, domain 1"/>
    <property type="match status" value="1"/>
</dbReference>
<dbReference type="InterPro" id="IPR022337">
    <property type="entry name" value="Inositol_monophosphatase_SuhB"/>
</dbReference>
<evidence type="ECO:0000256" key="9">
    <source>
        <dbReference type="PIRSR" id="PIRSR600760-2"/>
    </source>
</evidence>
<keyword evidence="11" id="KW-1185">Reference proteome</keyword>
<gene>
    <name evidence="10" type="ORF">JM93_01930</name>
</gene>
<organism evidence="10 11">
    <name type="scientific">Roseibium hamelinense</name>
    <dbReference type="NCBI Taxonomy" id="150831"/>
    <lineage>
        <taxon>Bacteria</taxon>
        <taxon>Pseudomonadati</taxon>
        <taxon>Pseudomonadota</taxon>
        <taxon>Alphaproteobacteria</taxon>
        <taxon>Hyphomicrobiales</taxon>
        <taxon>Stappiaceae</taxon>
        <taxon>Roseibium</taxon>
    </lineage>
</organism>
<name>A0A562T8V7_9HYPH</name>
<comment type="catalytic activity">
    <reaction evidence="1">
        <text>a myo-inositol phosphate + H2O = myo-inositol + phosphate</text>
        <dbReference type="Rhea" id="RHEA:24056"/>
        <dbReference type="ChEBI" id="CHEBI:15377"/>
        <dbReference type="ChEBI" id="CHEBI:17268"/>
        <dbReference type="ChEBI" id="CHEBI:43474"/>
        <dbReference type="ChEBI" id="CHEBI:84139"/>
        <dbReference type="EC" id="3.1.3.25"/>
    </reaction>
</comment>
<dbReference type="Pfam" id="PF00459">
    <property type="entry name" value="Inositol_P"/>
    <property type="match status" value="1"/>
</dbReference>
<dbReference type="EMBL" id="VLLF01000003">
    <property type="protein sequence ID" value="TWI89724.1"/>
    <property type="molecule type" value="Genomic_DNA"/>
</dbReference>
<dbReference type="AlphaFoldDB" id="A0A562T8V7"/>
<dbReference type="PANTHER" id="PTHR20854">
    <property type="entry name" value="INOSITOL MONOPHOSPHATASE"/>
    <property type="match status" value="1"/>
</dbReference>
<dbReference type="SUPFAM" id="SSF56655">
    <property type="entry name" value="Carbohydrate phosphatase"/>
    <property type="match status" value="1"/>
</dbReference>
<dbReference type="FunFam" id="3.30.540.10:FF:000003">
    <property type="entry name" value="Inositol-1-monophosphatase"/>
    <property type="match status" value="1"/>
</dbReference>
<accession>A0A562T8V7</accession>
<dbReference type="OrthoDB" id="9785695at2"/>
<evidence type="ECO:0000256" key="4">
    <source>
        <dbReference type="ARBA" id="ARBA00013106"/>
    </source>
</evidence>
<protein>
    <recommendedName>
        <fullName evidence="5">Inositol-1-monophosphatase</fullName>
        <ecNumber evidence="4">3.1.3.25</ecNumber>
    </recommendedName>
</protein>
<comment type="similarity">
    <text evidence="3">Belongs to the inositol monophosphatase superfamily.</text>
</comment>
<dbReference type="EC" id="3.1.3.25" evidence="4"/>
<feature type="binding site" evidence="9">
    <location>
        <position position="86"/>
    </location>
    <ligand>
        <name>Mg(2+)</name>
        <dbReference type="ChEBI" id="CHEBI:18420"/>
        <label>1</label>
        <note>catalytic</note>
    </ligand>
</feature>
<dbReference type="InterPro" id="IPR000760">
    <property type="entry name" value="Inositol_monophosphatase-like"/>
</dbReference>
<dbReference type="GO" id="GO:0007165">
    <property type="term" value="P:signal transduction"/>
    <property type="evidence" value="ECO:0007669"/>
    <property type="project" value="TreeGrafter"/>
</dbReference>
<dbReference type="PRINTS" id="PR01959">
    <property type="entry name" value="SBIMPHPHTASE"/>
</dbReference>
<evidence type="ECO:0000256" key="5">
    <source>
        <dbReference type="ARBA" id="ARBA00019784"/>
    </source>
</evidence>
<dbReference type="Proteomes" id="UP000320593">
    <property type="component" value="Unassembled WGS sequence"/>
</dbReference>
<proteinExistence type="inferred from homology"/>
<dbReference type="PANTHER" id="PTHR20854:SF4">
    <property type="entry name" value="INOSITOL-1-MONOPHOSPHATASE-RELATED"/>
    <property type="match status" value="1"/>
</dbReference>
<keyword evidence="7" id="KW-0378">Hydrolase</keyword>
<dbReference type="Gene3D" id="3.40.190.80">
    <property type="match status" value="1"/>
</dbReference>
<evidence type="ECO:0000313" key="11">
    <source>
        <dbReference type="Proteomes" id="UP000320593"/>
    </source>
</evidence>
<evidence type="ECO:0000256" key="7">
    <source>
        <dbReference type="ARBA" id="ARBA00022801"/>
    </source>
</evidence>
<evidence type="ECO:0000313" key="10">
    <source>
        <dbReference type="EMBL" id="TWI89724.1"/>
    </source>
</evidence>
<feature type="binding site" evidence="9">
    <location>
        <position position="68"/>
    </location>
    <ligand>
        <name>Mg(2+)</name>
        <dbReference type="ChEBI" id="CHEBI:18420"/>
        <label>1</label>
        <note>catalytic</note>
    </ligand>
</feature>
<dbReference type="GO" id="GO:0008934">
    <property type="term" value="F:inositol monophosphate 1-phosphatase activity"/>
    <property type="evidence" value="ECO:0007669"/>
    <property type="project" value="InterPro"/>
</dbReference>
<evidence type="ECO:0000256" key="3">
    <source>
        <dbReference type="ARBA" id="ARBA00009759"/>
    </source>
</evidence>
<comment type="cofactor">
    <cofactor evidence="2 9">
        <name>Mg(2+)</name>
        <dbReference type="ChEBI" id="CHEBI:18420"/>
    </cofactor>
</comment>
<feature type="binding site" evidence="9">
    <location>
        <position position="210"/>
    </location>
    <ligand>
        <name>Mg(2+)</name>
        <dbReference type="ChEBI" id="CHEBI:18420"/>
        <label>1</label>
        <note>catalytic</note>
    </ligand>
</feature>
<evidence type="ECO:0000256" key="6">
    <source>
        <dbReference type="ARBA" id="ARBA00022723"/>
    </source>
</evidence>
<feature type="binding site" evidence="9">
    <location>
        <position position="87"/>
    </location>
    <ligand>
        <name>Mg(2+)</name>
        <dbReference type="ChEBI" id="CHEBI:18420"/>
        <label>1</label>
        <note>catalytic</note>
    </ligand>
</feature>
<evidence type="ECO:0000256" key="2">
    <source>
        <dbReference type="ARBA" id="ARBA00001946"/>
    </source>
</evidence>
<evidence type="ECO:0000256" key="1">
    <source>
        <dbReference type="ARBA" id="ARBA00001033"/>
    </source>
</evidence>
<reference evidence="10 11" key="1">
    <citation type="submission" date="2019-07" db="EMBL/GenBank/DDBJ databases">
        <title>Genomic Encyclopedia of Archaeal and Bacterial Type Strains, Phase II (KMG-II): from individual species to whole genera.</title>
        <authorList>
            <person name="Goeker M."/>
        </authorList>
    </citation>
    <scope>NUCLEOTIDE SEQUENCE [LARGE SCALE GENOMIC DNA]</scope>
    <source>
        <strain evidence="10 11">ATCC BAA-252</strain>
    </source>
</reference>